<keyword evidence="3 5" id="KW-0238">DNA-binding</keyword>
<proteinExistence type="predicted"/>
<sequence>MARKKKEEAQQTRQQLIEAAIEQFATRGVASTTLTDIADAARVTRGAIYWHFTSKSEIFNAIWEQQLPLRDIIRDRLSLSESDDPLLMLREQFITALQYIAHEPRQCALLQILYHKCEFSSDMISECEIRKRIGFNYETLRGALESCISRKIISSKVNVDLTLIVFHGFFSGIIKNWLMNSDSFNLYQQAPALVDSILATLPVIRVSPRDDDGYNSAPGNISPRAQSASMVCALTGLPNR</sequence>
<name>A0ABU5D2Z8_9ENTR</name>
<dbReference type="SUPFAM" id="SSF48498">
    <property type="entry name" value="Tetracyclin repressor-like, C-terminal domain"/>
    <property type="match status" value="1"/>
</dbReference>
<dbReference type="InterPro" id="IPR013572">
    <property type="entry name" value="Tscrpt_reg_MAATS_C"/>
</dbReference>
<evidence type="ECO:0000259" key="6">
    <source>
        <dbReference type="PROSITE" id="PS50977"/>
    </source>
</evidence>
<dbReference type="Pfam" id="PF08361">
    <property type="entry name" value="TetR_C_2"/>
    <property type="match status" value="1"/>
</dbReference>
<feature type="domain" description="HTH tetR-type" evidence="6">
    <location>
        <begin position="10"/>
        <end position="70"/>
    </location>
</feature>
<comment type="caution">
    <text evidence="7">The sequence shown here is derived from an EMBL/GenBank/DDBJ whole genome shotgun (WGS) entry which is preliminary data.</text>
</comment>
<dbReference type="InterPro" id="IPR023772">
    <property type="entry name" value="DNA-bd_HTH_TetR-type_CS"/>
</dbReference>
<evidence type="ECO:0000256" key="4">
    <source>
        <dbReference type="ARBA" id="ARBA00023163"/>
    </source>
</evidence>
<dbReference type="PRINTS" id="PR00455">
    <property type="entry name" value="HTHTETR"/>
</dbReference>
<dbReference type="InterPro" id="IPR009057">
    <property type="entry name" value="Homeodomain-like_sf"/>
</dbReference>
<evidence type="ECO:0000313" key="7">
    <source>
        <dbReference type="EMBL" id="MDY0417865.1"/>
    </source>
</evidence>
<accession>A0ABU5D2Z8</accession>
<gene>
    <name evidence="7" type="primary">envR</name>
    <name evidence="7" type="ORF">PYW49_09335</name>
</gene>
<dbReference type="InterPro" id="IPR036271">
    <property type="entry name" value="Tet_transcr_reg_TetR-rel_C_sf"/>
</dbReference>
<keyword evidence="1" id="KW-0678">Repressor</keyword>
<organism evidence="7 8">
    <name type="scientific">Enterobacter chinensis</name>
    <dbReference type="NCBI Taxonomy" id="3030997"/>
    <lineage>
        <taxon>Bacteria</taxon>
        <taxon>Pseudomonadati</taxon>
        <taxon>Pseudomonadota</taxon>
        <taxon>Gammaproteobacteria</taxon>
        <taxon>Enterobacterales</taxon>
        <taxon>Enterobacteriaceae</taxon>
        <taxon>Enterobacter</taxon>
    </lineage>
</organism>
<keyword evidence="2" id="KW-0805">Transcription regulation</keyword>
<feature type="DNA-binding region" description="H-T-H motif" evidence="5">
    <location>
        <begin position="33"/>
        <end position="52"/>
    </location>
</feature>
<dbReference type="RefSeq" id="WP_134347367.1">
    <property type="nucleotide sequence ID" value="NZ_JARDVI010000003.1"/>
</dbReference>
<evidence type="ECO:0000256" key="5">
    <source>
        <dbReference type="PROSITE-ProRule" id="PRU00335"/>
    </source>
</evidence>
<dbReference type="InterPro" id="IPR050624">
    <property type="entry name" value="HTH-type_Tx_Regulator"/>
</dbReference>
<dbReference type="Pfam" id="PF00440">
    <property type="entry name" value="TetR_N"/>
    <property type="match status" value="1"/>
</dbReference>
<dbReference type="NCBIfam" id="NF007430">
    <property type="entry name" value="PRK09975.1"/>
    <property type="match status" value="1"/>
</dbReference>
<keyword evidence="4" id="KW-0804">Transcription</keyword>
<protein>
    <submittedName>
        <fullName evidence="7">AcrEF/envCD operon transcriptional regulator</fullName>
    </submittedName>
</protein>
<evidence type="ECO:0000313" key="8">
    <source>
        <dbReference type="Proteomes" id="UP001270266"/>
    </source>
</evidence>
<dbReference type="Gene3D" id="1.10.357.10">
    <property type="entry name" value="Tetracycline Repressor, domain 2"/>
    <property type="match status" value="1"/>
</dbReference>
<dbReference type="InterPro" id="IPR001647">
    <property type="entry name" value="HTH_TetR"/>
</dbReference>
<keyword evidence="8" id="KW-1185">Reference proteome</keyword>
<evidence type="ECO:0000256" key="1">
    <source>
        <dbReference type="ARBA" id="ARBA00022491"/>
    </source>
</evidence>
<dbReference type="SUPFAM" id="SSF46689">
    <property type="entry name" value="Homeodomain-like"/>
    <property type="match status" value="1"/>
</dbReference>
<dbReference type="PANTHER" id="PTHR43479:SF11">
    <property type="entry name" value="ACREF_ENVCD OPERON REPRESSOR-RELATED"/>
    <property type="match status" value="1"/>
</dbReference>
<dbReference type="PROSITE" id="PS50977">
    <property type="entry name" value="HTH_TETR_2"/>
    <property type="match status" value="1"/>
</dbReference>
<dbReference type="PROSITE" id="PS01081">
    <property type="entry name" value="HTH_TETR_1"/>
    <property type="match status" value="1"/>
</dbReference>
<evidence type="ECO:0000256" key="2">
    <source>
        <dbReference type="ARBA" id="ARBA00023015"/>
    </source>
</evidence>
<evidence type="ECO:0000256" key="3">
    <source>
        <dbReference type="ARBA" id="ARBA00023125"/>
    </source>
</evidence>
<reference evidence="7 8" key="1">
    <citation type="submission" date="2023-02" db="EMBL/GenBank/DDBJ databases">
        <title>The draft genomes of Enterobacter strains.</title>
        <authorList>
            <person name="He Y."/>
            <person name="Feng Y."/>
            <person name="Zong Z."/>
        </authorList>
    </citation>
    <scope>NUCLEOTIDE SEQUENCE [LARGE SCALE GENOMIC DNA]</scope>
    <source>
        <strain evidence="7 8">170198</strain>
    </source>
</reference>
<dbReference type="PANTHER" id="PTHR43479">
    <property type="entry name" value="ACREF/ENVCD OPERON REPRESSOR-RELATED"/>
    <property type="match status" value="1"/>
</dbReference>
<dbReference type="EMBL" id="JARDVI010000003">
    <property type="protein sequence ID" value="MDY0417865.1"/>
    <property type="molecule type" value="Genomic_DNA"/>
</dbReference>
<dbReference type="Proteomes" id="UP001270266">
    <property type="component" value="Unassembled WGS sequence"/>
</dbReference>